<dbReference type="EMBL" id="BLXT01008440">
    <property type="protein sequence ID" value="GFO48630.1"/>
    <property type="molecule type" value="Genomic_DNA"/>
</dbReference>
<accession>A0AAV4DX59</accession>
<protein>
    <submittedName>
        <fullName evidence="1">Uncharacterized protein</fullName>
    </submittedName>
</protein>
<dbReference type="AlphaFoldDB" id="A0AAV4DX59"/>
<proteinExistence type="predicted"/>
<keyword evidence="2" id="KW-1185">Reference proteome</keyword>
<evidence type="ECO:0000313" key="1">
    <source>
        <dbReference type="EMBL" id="GFO48630.1"/>
    </source>
</evidence>
<reference evidence="1 2" key="1">
    <citation type="journal article" date="2021" name="Elife">
        <title>Chloroplast acquisition without the gene transfer in kleptoplastic sea slugs, Plakobranchus ocellatus.</title>
        <authorList>
            <person name="Maeda T."/>
            <person name="Takahashi S."/>
            <person name="Yoshida T."/>
            <person name="Shimamura S."/>
            <person name="Takaki Y."/>
            <person name="Nagai Y."/>
            <person name="Toyoda A."/>
            <person name="Suzuki Y."/>
            <person name="Arimoto A."/>
            <person name="Ishii H."/>
            <person name="Satoh N."/>
            <person name="Nishiyama T."/>
            <person name="Hasebe M."/>
            <person name="Maruyama T."/>
            <person name="Minagawa J."/>
            <person name="Obokata J."/>
            <person name="Shigenobu S."/>
        </authorList>
    </citation>
    <scope>NUCLEOTIDE SEQUENCE [LARGE SCALE GENOMIC DNA]</scope>
</reference>
<evidence type="ECO:0000313" key="2">
    <source>
        <dbReference type="Proteomes" id="UP000735302"/>
    </source>
</evidence>
<gene>
    <name evidence="1" type="ORF">PoB_007513500</name>
</gene>
<organism evidence="1 2">
    <name type="scientific">Plakobranchus ocellatus</name>
    <dbReference type="NCBI Taxonomy" id="259542"/>
    <lineage>
        <taxon>Eukaryota</taxon>
        <taxon>Metazoa</taxon>
        <taxon>Spiralia</taxon>
        <taxon>Lophotrochozoa</taxon>
        <taxon>Mollusca</taxon>
        <taxon>Gastropoda</taxon>
        <taxon>Heterobranchia</taxon>
        <taxon>Euthyneura</taxon>
        <taxon>Panpulmonata</taxon>
        <taxon>Sacoglossa</taxon>
        <taxon>Placobranchoidea</taxon>
        <taxon>Plakobranchidae</taxon>
        <taxon>Plakobranchus</taxon>
    </lineage>
</organism>
<comment type="caution">
    <text evidence="1">The sequence shown here is derived from an EMBL/GenBank/DDBJ whole genome shotgun (WGS) entry which is preliminary data.</text>
</comment>
<name>A0AAV4DX59_9GAST</name>
<sequence>MFRKYSRFRKYKTEYLKFSPCAVFLLAPTHMVRSHGHRSDIDGATRMRKKIFSRKRRSSNLQSEIKWNASLASKKAVPVATNCDELRFAGKSQKDEDLRVPILRREIGGREVDSMSDTRCESCGANKLVEESQLTDESCLLIRIHYAVLLTGKALMPYLCGEMKALCIPDAICDVIVGNLEGMNVPEEPDMSVIVYAASTRVQTLHEATTRPCRVPRMERRGELIVAI</sequence>
<dbReference type="Proteomes" id="UP000735302">
    <property type="component" value="Unassembled WGS sequence"/>
</dbReference>